<organism evidence="4 5">
    <name type="scientific">Cellvibrio zantedeschiae</name>
    <dbReference type="NCBI Taxonomy" id="1237077"/>
    <lineage>
        <taxon>Bacteria</taxon>
        <taxon>Pseudomonadati</taxon>
        <taxon>Pseudomonadota</taxon>
        <taxon>Gammaproteobacteria</taxon>
        <taxon>Cellvibrionales</taxon>
        <taxon>Cellvibrionaceae</taxon>
        <taxon>Cellvibrio</taxon>
    </lineage>
</organism>
<evidence type="ECO:0000256" key="1">
    <source>
        <dbReference type="SAM" id="MobiDB-lite"/>
    </source>
</evidence>
<dbReference type="RefSeq" id="WP_189418886.1">
    <property type="nucleotide sequence ID" value="NZ_BMYZ01000002.1"/>
</dbReference>
<comment type="caution">
    <text evidence="4">The sequence shown here is derived from an EMBL/GenBank/DDBJ whole genome shotgun (WGS) entry which is preliminary data.</text>
</comment>
<accession>A0ABQ3B6U4</accession>
<dbReference type="InterPro" id="IPR032386">
    <property type="entry name" value="FlgT_M"/>
</dbReference>
<sequence length="380" mass="41708">MPIRSRLLRLMIILATTSFAADGWAMGDFKPVQPKATASAGEPANTSLPFDNQSIPKASTTAPVEEVTPAPKPTATVVESKAESYQRGNNQCRSNENNLLQKSLLLTAFPRINPSSSNAGALNDAEHQLPQMLGEQLVAKKRAIAPVQLNASLPSPALSDDTLLAQQIQKLARNQHTQLVLTGEIIDMAMTHPEATYNPGLYTRFLNGLFDFIEMKNRFDKRERVFSFQVNLRDGFTGQTLFSKRYDTYGIWGLTKDVGFGSPLFWKTDYGQQIKGLVKMASKEVGAVVQCQPYIAQIDSRPGQTQILLQGGANNGLRSGDTLALYQMVVQGSETDYDKHEVRLVNRNAAIELREVYPSHSIGVISGTSYLTGQFLAVSP</sequence>
<dbReference type="Pfam" id="PF16539">
    <property type="entry name" value="FlgT_M"/>
    <property type="match status" value="1"/>
</dbReference>
<evidence type="ECO:0000259" key="3">
    <source>
        <dbReference type="Pfam" id="PF16539"/>
    </source>
</evidence>
<feature type="domain" description="Flagellar assembly protein T middle" evidence="3">
    <location>
        <begin position="97"/>
        <end position="256"/>
    </location>
</feature>
<feature type="signal peptide" evidence="2">
    <location>
        <begin position="1"/>
        <end position="20"/>
    </location>
</feature>
<gene>
    <name evidence="4" type="ORF">GCM10011613_23740</name>
</gene>
<keyword evidence="5" id="KW-1185">Reference proteome</keyword>
<proteinExistence type="predicted"/>
<name>A0ABQ3B6U4_9GAMM</name>
<feature type="region of interest" description="Disordered" evidence="1">
    <location>
        <begin position="34"/>
        <end position="72"/>
    </location>
</feature>
<dbReference type="Proteomes" id="UP000619761">
    <property type="component" value="Unassembled WGS sequence"/>
</dbReference>
<feature type="chain" id="PRO_5047438657" description="Flagellar assembly protein T middle domain-containing protein" evidence="2">
    <location>
        <begin position="21"/>
        <end position="380"/>
    </location>
</feature>
<reference evidence="5" key="1">
    <citation type="journal article" date="2019" name="Int. J. Syst. Evol. Microbiol.">
        <title>The Global Catalogue of Microorganisms (GCM) 10K type strain sequencing project: providing services to taxonomists for standard genome sequencing and annotation.</title>
        <authorList>
            <consortium name="The Broad Institute Genomics Platform"/>
            <consortium name="The Broad Institute Genome Sequencing Center for Infectious Disease"/>
            <person name="Wu L."/>
            <person name="Ma J."/>
        </authorList>
    </citation>
    <scope>NUCLEOTIDE SEQUENCE [LARGE SCALE GENOMIC DNA]</scope>
    <source>
        <strain evidence="5">KCTC 32239</strain>
    </source>
</reference>
<keyword evidence="2" id="KW-0732">Signal</keyword>
<evidence type="ECO:0000256" key="2">
    <source>
        <dbReference type="SAM" id="SignalP"/>
    </source>
</evidence>
<dbReference type="Gene3D" id="3.40.50.10610">
    <property type="entry name" value="ABC-type transport auxiliary lipoprotein component"/>
    <property type="match status" value="1"/>
</dbReference>
<feature type="compositionally biased region" description="Polar residues" evidence="1">
    <location>
        <begin position="44"/>
        <end position="62"/>
    </location>
</feature>
<evidence type="ECO:0000313" key="5">
    <source>
        <dbReference type="Proteomes" id="UP000619761"/>
    </source>
</evidence>
<evidence type="ECO:0000313" key="4">
    <source>
        <dbReference type="EMBL" id="GGY78355.1"/>
    </source>
</evidence>
<protein>
    <recommendedName>
        <fullName evidence="3">Flagellar assembly protein T middle domain-containing protein</fullName>
    </recommendedName>
</protein>
<dbReference type="EMBL" id="BMYZ01000002">
    <property type="protein sequence ID" value="GGY78355.1"/>
    <property type="molecule type" value="Genomic_DNA"/>
</dbReference>